<dbReference type="PANTHER" id="PTHR47642">
    <property type="entry name" value="ATP-DEPENDENT DNA HELICASE"/>
    <property type="match status" value="1"/>
</dbReference>
<evidence type="ECO:0000256" key="1">
    <source>
        <dbReference type="ARBA" id="ARBA00022741"/>
    </source>
</evidence>
<feature type="domain" description="DNA helicase Pif1-like 2B" evidence="9">
    <location>
        <begin position="89"/>
        <end position="116"/>
    </location>
</feature>
<sequence>MLTNIKNAEATIKDWSLLMSRTKSCMSTSEQSTFTTEKHLFAMKDLATRHNKQMLKSLHVPIARSEAEQSKHNFGSDINDTQLEQTVFLCIGQEVMLTSNLWVSSGLVNGALGQVIDVVYNPESHPPDLPSFVVVNFRHYQGPPWGVLNPTHLPPTHTVANTKPTWGLTIPTSYHITI</sequence>
<dbReference type="Pfam" id="PF21530">
    <property type="entry name" value="Pif1_2B_dom"/>
    <property type="match status" value="1"/>
</dbReference>
<dbReference type="EMBL" id="JAHRHJ020000011">
    <property type="protein sequence ID" value="KAH9295198.1"/>
    <property type="molecule type" value="Genomic_DNA"/>
</dbReference>
<name>A0AA38C9Y7_TAXCH</name>
<evidence type="ECO:0000313" key="11">
    <source>
        <dbReference type="Proteomes" id="UP000824469"/>
    </source>
</evidence>
<keyword evidence="1" id="KW-0547">Nucleotide-binding</keyword>
<organism evidence="10 11">
    <name type="scientific">Taxus chinensis</name>
    <name type="common">Chinese yew</name>
    <name type="synonym">Taxus wallichiana var. chinensis</name>
    <dbReference type="NCBI Taxonomy" id="29808"/>
    <lineage>
        <taxon>Eukaryota</taxon>
        <taxon>Viridiplantae</taxon>
        <taxon>Streptophyta</taxon>
        <taxon>Embryophyta</taxon>
        <taxon>Tracheophyta</taxon>
        <taxon>Spermatophyta</taxon>
        <taxon>Pinopsida</taxon>
        <taxon>Pinidae</taxon>
        <taxon>Conifers II</taxon>
        <taxon>Cupressales</taxon>
        <taxon>Taxaceae</taxon>
        <taxon>Taxus</taxon>
    </lineage>
</organism>
<comment type="caution">
    <text evidence="10">The sequence shown here is derived from an EMBL/GenBank/DDBJ whole genome shotgun (WGS) entry which is preliminary data.</text>
</comment>
<keyword evidence="2" id="KW-0227">DNA damage</keyword>
<accession>A0AA38C9Y7</accession>
<keyword evidence="8" id="KW-0413">Isomerase</keyword>
<keyword evidence="5" id="KW-0067">ATP-binding</keyword>
<dbReference type="AlphaFoldDB" id="A0AA38C9Y7"/>
<protein>
    <recommendedName>
        <fullName evidence="9">DNA helicase Pif1-like 2B domain-containing protein</fullName>
    </recommendedName>
</protein>
<keyword evidence="4" id="KW-0347">Helicase</keyword>
<keyword evidence="11" id="KW-1185">Reference proteome</keyword>
<reference evidence="10 11" key="1">
    <citation type="journal article" date="2021" name="Nat. Plants">
        <title>The Taxus genome provides insights into paclitaxel biosynthesis.</title>
        <authorList>
            <person name="Xiong X."/>
            <person name="Gou J."/>
            <person name="Liao Q."/>
            <person name="Li Y."/>
            <person name="Zhou Q."/>
            <person name="Bi G."/>
            <person name="Li C."/>
            <person name="Du R."/>
            <person name="Wang X."/>
            <person name="Sun T."/>
            <person name="Guo L."/>
            <person name="Liang H."/>
            <person name="Lu P."/>
            <person name="Wu Y."/>
            <person name="Zhang Z."/>
            <person name="Ro D.K."/>
            <person name="Shang Y."/>
            <person name="Huang S."/>
            <person name="Yan J."/>
        </authorList>
    </citation>
    <scope>NUCLEOTIDE SEQUENCE [LARGE SCALE GENOMIC DNA]</scope>
    <source>
        <strain evidence="10">Ta-2019</strain>
    </source>
</reference>
<dbReference type="Proteomes" id="UP000824469">
    <property type="component" value="Unassembled WGS sequence"/>
</dbReference>
<proteinExistence type="predicted"/>
<evidence type="ECO:0000256" key="8">
    <source>
        <dbReference type="ARBA" id="ARBA00023235"/>
    </source>
</evidence>
<evidence type="ECO:0000313" key="10">
    <source>
        <dbReference type="EMBL" id="KAH9295198.1"/>
    </source>
</evidence>
<evidence type="ECO:0000256" key="4">
    <source>
        <dbReference type="ARBA" id="ARBA00022806"/>
    </source>
</evidence>
<gene>
    <name evidence="10" type="ORF">KI387_038786</name>
</gene>
<evidence type="ECO:0000256" key="2">
    <source>
        <dbReference type="ARBA" id="ARBA00022763"/>
    </source>
</evidence>
<dbReference type="PANTHER" id="PTHR47642:SF5">
    <property type="entry name" value="ATP-DEPENDENT DNA HELICASE"/>
    <property type="match status" value="1"/>
</dbReference>
<evidence type="ECO:0000256" key="7">
    <source>
        <dbReference type="ARBA" id="ARBA00023204"/>
    </source>
</evidence>
<dbReference type="InterPro" id="IPR051055">
    <property type="entry name" value="PIF1_helicase"/>
</dbReference>
<keyword evidence="6" id="KW-0238">DNA-binding</keyword>
<evidence type="ECO:0000259" key="9">
    <source>
        <dbReference type="Pfam" id="PF21530"/>
    </source>
</evidence>
<keyword evidence="3" id="KW-0378">Hydrolase</keyword>
<evidence type="ECO:0000256" key="3">
    <source>
        <dbReference type="ARBA" id="ARBA00022801"/>
    </source>
</evidence>
<keyword evidence="7" id="KW-0234">DNA repair</keyword>
<dbReference type="InterPro" id="IPR049163">
    <property type="entry name" value="Pif1-like_2B_dom"/>
</dbReference>
<evidence type="ECO:0000256" key="5">
    <source>
        <dbReference type="ARBA" id="ARBA00022840"/>
    </source>
</evidence>
<evidence type="ECO:0000256" key="6">
    <source>
        <dbReference type="ARBA" id="ARBA00023125"/>
    </source>
</evidence>